<keyword evidence="2" id="KW-1185">Reference proteome</keyword>
<evidence type="ECO:0000313" key="2">
    <source>
        <dbReference type="Proteomes" id="UP001062846"/>
    </source>
</evidence>
<sequence length="143" mass="16006">MKKWWMHLERQAHTLLIGQQQIIKKIKEIVEKLNQQLTIQVPQQEDANSQTLAEGHGNSQLHNVVIDQIDESKVKSDDSDALHFNGGEDPMEQITLVPIFCGLETLGEDVEESHKIDRGSKPGKEAMLKLDAPSNLVPLHEGG</sequence>
<accession>A0ACC0NJM9</accession>
<protein>
    <submittedName>
        <fullName evidence="1">Uncharacterized protein</fullName>
    </submittedName>
</protein>
<evidence type="ECO:0000313" key="1">
    <source>
        <dbReference type="EMBL" id="KAI8553099.1"/>
    </source>
</evidence>
<organism evidence="1 2">
    <name type="scientific">Rhododendron molle</name>
    <name type="common">Chinese azalea</name>
    <name type="synonym">Azalea mollis</name>
    <dbReference type="NCBI Taxonomy" id="49168"/>
    <lineage>
        <taxon>Eukaryota</taxon>
        <taxon>Viridiplantae</taxon>
        <taxon>Streptophyta</taxon>
        <taxon>Embryophyta</taxon>
        <taxon>Tracheophyta</taxon>
        <taxon>Spermatophyta</taxon>
        <taxon>Magnoliopsida</taxon>
        <taxon>eudicotyledons</taxon>
        <taxon>Gunneridae</taxon>
        <taxon>Pentapetalae</taxon>
        <taxon>asterids</taxon>
        <taxon>Ericales</taxon>
        <taxon>Ericaceae</taxon>
        <taxon>Ericoideae</taxon>
        <taxon>Rhodoreae</taxon>
        <taxon>Rhododendron</taxon>
    </lineage>
</organism>
<dbReference type="EMBL" id="CM046393">
    <property type="protein sequence ID" value="KAI8553099.1"/>
    <property type="molecule type" value="Genomic_DNA"/>
</dbReference>
<proteinExistence type="predicted"/>
<gene>
    <name evidence="1" type="ORF">RHMOL_Rhmol06G0318900</name>
</gene>
<reference evidence="1" key="1">
    <citation type="submission" date="2022-02" db="EMBL/GenBank/DDBJ databases">
        <title>Plant Genome Project.</title>
        <authorList>
            <person name="Zhang R.-G."/>
        </authorList>
    </citation>
    <scope>NUCLEOTIDE SEQUENCE</scope>
    <source>
        <strain evidence="1">AT1</strain>
    </source>
</reference>
<dbReference type="Proteomes" id="UP001062846">
    <property type="component" value="Chromosome 6"/>
</dbReference>
<name>A0ACC0NJM9_RHOML</name>
<comment type="caution">
    <text evidence="1">The sequence shown here is derived from an EMBL/GenBank/DDBJ whole genome shotgun (WGS) entry which is preliminary data.</text>
</comment>